<dbReference type="EMBL" id="JAJJMA010018325">
    <property type="protein sequence ID" value="MCL7023096.1"/>
    <property type="molecule type" value="Genomic_DNA"/>
</dbReference>
<comment type="similarity">
    <text evidence="7">Belongs to the thioredoxin family. Plant H-type subfamily.</text>
</comment>
<dbReference type="EMBL" id="JAJJMA010240371">
    <property type="protein sequence ID" value="MCL7042872.1"/>
    <property type="molecule type" value="Genomic_DNA"/>
</dbReference>
<dbReference type="InterPro" id="IPR005746">
    <property type="entry name" value="Thioredoxin"/>
</dbReference>
<name>A0AA41RT62_PAPNU</name>
<evidence type="ECO:0000256" key="7">
    <source>
        <dbReference type="ARBA" id="ARBA00038353"/>
    </source>
</evidence>
<keyword evidence="2" id="KW-0813">Transport</keyword>
<evidence type="ECO:0000256" key="3">
    <source>
        <dbReference type="ARBA" id="ARBA00022490"/>
    </source>
</evidence>
<evidence type="ECO:0000256" key="4">
    <source>
        <dbReference type="ARBA" id="ARBA00022982"/>
    </source>
</evidence>
<dbReference type="InterPro" id="IPR013766">
    <property type="entry name" value="Thioredoxin_domain"/>
</dbReference>
<evidence type="ECO:0000256" key="5">
    <source>
        <dbReference type="ARBA" id="ARBA00023157"/>
    </source>
</evidence>
<keyword evidence="6" id="KW-0676">Redox-active center</keyword>
<dbReference type="PROSITE" id="PS00194">
    <property type="entry name" value="THIOREDOXIN_1"/>
    <property type="match status" value="1"/>
</dbReference>
<keyword evidence="5" id="KW-1015">Disulfide bond</keyword>
<evidence type="ECO:0000256" key="1">
    <source>
        <dbReference type="ARBA" id="ARBA00004496"/>
    </source>
</evidence>
<dbReference type="PANTHER" id="PTHR10438">
    <property type="entry name" value="THIOREDOXIN"/>
    <property type="match status" value="1"/>
</dbReference>
<dbReference type="GO" id="GO:0016671">
    <property type="term" value="F:oxidoreductase activity, acting on a sulfur group of donors, disulfide as acceptor"/>
    <property type="evidence" value="ECO:0007669"/>
    <property type="project" value="UniProtKB-ARBA"/>
</dbReference>
<dbReference type="FunFam" id="3.40.30.10:FF:000104">
    <property type="entry name" value="Thioredoxin"/>
    <property type="match status" value="1"/>
</dbReference>
<evidence type="ECO:0000256" key="2">
    <source>
        <dbReference type="ARBA" id="ARBA00022448"/>
    </source>
</evidence>
<dbReference type="SUPFAM" id="SSF52833">
    <property type="entry name" value="Thioredoxin-like"/>
    <property type="match status" value="1"/>
</dbReference>
<dbReference type="InterPro" id="IPR050620">
    <property type="entry name" value="Thioredoxin_H-type-like"/>
</dbReference>
<proteinExistence type="inferred from homology"/>
<dbReference type="PRINTS" id="PR00421">
    <property type="entry name" value="THIOREDOXIN"/>
</dbReference>
<evidence type="ECO:0000313" key="11">
    <source>
        <dbReference type="Proteomes" id="UP001177140"/>
    </source>
</evidence>
<evidence type="ECO:0000256" key="6">
    <source>
        <dbReference type="ARBA" id="ARBA00023284"/>
    </source>
</evidence>
<dbReference type="Proteomes" id="UP001177140">
    <property type="component" value="Unassembled WGS sequence"/>
</dbReference>
<dbReference type="InterPro" id="IPR036249">
    <property type="entry name" value="Thioredoxin-like_sf"/>
</dbReference>
<dbReference type="PANTHER" id="PTHR10438:SF463">
    <property type="entry name" value="THIOREDOXIN"/>
    <property type="match status" value="1"/>
</dbReference>
<evidence type="ECO:0000259" key="8">
    <source>
        <dbReference type="PROSITE" id="PS51352"/>
    </source>
</evidence>
<dbReference type="CDD" id="cd02947">
    <property type="entry name" value="TRX_family"/>
    <property type="match status" value="1"/>
</dbReference>
<dbReference type="GO" id="GO:0005737">
    <property type="term" value="C:cytoplasm"/>
    <property type="evidence" value="ECO:0007669"/>
    <property type="project" value="UniProtKB-SubCell"/>
</dbReference>
<keyword evidence="11" id="KW-1185">Reference proteome</keyword>
<dbReference type="Gene3D" id="3.40.30.10">
    <property type="entry name" value="Glutaredoxin"/>
    <property type="match status" value="1"/>
</dbReference>
<dbReference type="InterPro" id="IPR017937">
    <property type="entry name" value="Thioredoxin_CS"/>
</dbReference>
<dbReference type="AlphaFoldDB" id="A0AA41RT62"/>
<keyword evidence="3" id="KW-0963">Cytoplasm</keyword>
<dbReference type="PROSITE" id="PS51352">
    <property type="entry name" value="THIOREDOXIN_2"/>
    <property type="match status" value="1"/>
</dbReference>
<sequence>MGSMFSSASAASTPESSRVQAFHSSSEWKNHFNSIKDTNQLMVIDFTATWCGPCKFMAPVFHELSEKFTDVIFVKIDVDELPDVSREFGVQAMPTFILLKQGKEVDKIVGAKKDELEKKVALHCQNNSSM</sequence>
<protein>
    <recommendedName>
        <fullName evidence="8">Thioredoxin domain-containing protein</fullName>
    </recommendedName>
</protein>
<organism evidence="9 11">
    <name type="scientific">Papaver nudicaule</name>
    <name type="common">Iceland poppy</name>
    <dbReference type="NCBI Taxonomy" id="74823"/>
    <lineage>
        <taxon>Eukaryota</taxon>
        <taxon>Viridiplantae</taxon>
        <taxon>Streptophyta</taxon>
        <taxon>Embryophyta</taxon>
        <taxon>Tracheophyta</taxon>
        <taxon>Spermatophyta</taxon>
        <taxon>Magnoliopsida</taxon>
        <taxon>Ranunculales</taxon>
        <taxon>Papaveraceae</taxon>
        <taxon>Papaveroideae</taxon>
        <taxon>Papaver</taxon>
    </lineage>
</organism>
<evidence type="ECO:0000313" key="9">
    <source>
        <dbReference type="EMBL" id="MCL7023096.1"/>
    </source>
</evidence>
<dbReference type="Pfam" id="PF00085">
    <property type="entry name" value="Thioredoxin"/>
    <property type="match status" value="1"/>
</dbReference>
<comment type="subcellular location">
    <subcellularLocation>
        <location evidence="1">Cytoplasm</location>
    </subcellularLocation>
</comment>
<dbReference type="GO" id="GO:0015035">
    <property type="term" value="F:protein-disulfide reductase activity"/>
    <property type="evidence" value="ECO:0007669"/>
    <property type="project" value="InterPro"/>
</dbReference>
<keyword evidence="4" id="KW-0249">Electron transport</keyword>
<dbReference type="NCBIfam" id="TIGR01068">
    <property type="entry name" value="thioredoxin"/>
    <property type="match status" value="1"/>
</dbReference>
<comment type="caution">
    <text evidence="9">The sequence shown here is derived from an EMBL/GenBank/DDBJ whole genome shotgun (WGS) entry which is preliminary data.</text>
</comment>
<reference evidence="9" key="1">
    <citation type="submission" date="2022-03" db="EMBL/GenBank/DDBJ databases">
        <title>A functionally conserved STORR gene fusion in Papaver species that diverged 16.8 million years ago.</title>
        <authorList>
            <person name="Catania T."/>
        </authorList>
    </citation>
    <scope>NUCLEOTIDE SEQUENCE</scope>
    <source>
        <strain evidence="9">S-191538</strain>
    </source>
</reference>
<evidence type="ECO:0000313" key="10">
    <source>
        <dbReference type="EMBL" id="MCL7042872.1"/>
    </source>
</evidence>
<gene>
    <name evidence="10" type="ORF">MKW94_000298</name>
    <name evidence="9" type="ORF">MKW94_024390</name>
</gene>
<accession>A0AA41RT62</accession>
<feature type="domain" description="Thioredoxin" evidence="8">
    <location>
        <begin position="1"/>
        <end position="125"/>
    </location>
</feature>